<accession>A0A382XD38</accession>
<dbReference type="InterPro" id="IPR020568">
    <property type="entry name" value="Ribosomal_Su5_D2-typ_SF"/>
</dbReference>
<evidence type="ECO:0000256" key="2">
    <source>
        <dbReference type="ARBA" id="ARBA00022722"/>
    </source>
</evidence>
<dbReference type="PANTHER" id="PTHR33992:SF1">
    <property type="entry name" value="RIBONUCLEASE P PROTEIN COMPONENT"/>
    <property type="match status" value="1"/>
</dbReference>
<reference evidence="6" key="1">
    <citation type="submission" date="2018-05" db="EMBL/GenBank/DDBJ databases">
        <authorList>
            <person name="Lanie J.A."/>
            <person name="Ng W.-L."/>
            <person name="Kazmierczak K.M."/>
            <person name="Andrzejewski T.M."/>
            <person name="Davidsen T.M."/>
            <person name="Wayne K.J."/>
            <person name="Tettelin H."/>
            <person name="Glass J.I."/>
            <person name="Rusch D."/>
            <person name="Podicherti R."/>
            <person name="Tsui H.-C.T."/>
            <person name="Winkler M.E."/>
        </authorList>
    </citation>
    <scope>NUCLEOTIDE SEQUENCE</scope>
</reference>
<dbReference type="InterPro" id="IPR014721">
    <property type="entry name" value="Ribsml_uS5_D2-typ_fold_subgr"/>
</dbReference>
<keyword evidence="1" id="KW-0819">tRNA processing</keyword>
<dbReference type="PANTHER" id="PTHR33992">
    <property type="entry name" value="RIBONUCLEASE P PROTEIN COMPONENT"/>
    <property type="match status" value="1"/>
</dbReference>
<dbReference type="GO" id="GO:0030677">
    <property type="term" value="C:ribonuclease P complex"/>
    <property type="evidence" value="ECO:0007669"/>
    <property type="project" value="TreeGrafter"/>
</dbReference>
<name>A0A382XD38_9ZZZZ</name>
<evidence type="ECO:0000256" key="4">
    <source>
        <dbReference type="ARBA" id="ARBA00022801"/>
    </source>
</evidence>
<evidence type="ECO:0000256" key="1">
    <source>
        <dbReference type="ARBA" id="ARBA00022694"/>
    </source>
</evidence>
<dbReference type="Pfam" id="PF00825">
    <property type="entry name" value="Ribonuclease_P"/>
    <property type="match status" value="1"/>
</dbReference>
<keyword evidence="4" id="KW-0378">Hydrolase</keyword>
<proteinExistence type="predicted"/>
<keyword evidence="2" id="KW-0540">Nuclease</keyword>
<dbReference type="AlphaFoldDB" id="A0A382XD38"/>
<sequence>MKVAKSLSCGDLSFKYAAGFDSGLGLIVSKKYGNAVQRNLFKRRCRSAFKTIIVKNVPNIALIIRPKKPNINNKSIYKSFTSIKEEIAN</sequence>
<dbReference type="GO" id="GO:0000049">
    <property type="term" value="F:tRNA binding"/>
    <property type="evidence" value="ECO:0007669"/>
    <property type="project" value="InterPro"/>
</dbReference>
<evidence type="ECO:0000256" key="3">
    <source>
        <dbReference type="ARBA" id="ARBA00022759"/>
    </source>
</evidence>
<dbReference type="EMBL" id="UINC01166769">
    <property type="protein sequence ID" value="SVD68903.1"/>
    <property type="molecule type" value="Genomic_DNA"/>
</dbReference>
<dbReference type="SUPFAM" id="SSF54211">
    <property type="entry name" value="Ribosomal protein S5 domain 2-like"/>
    <property type="match status" value="1"/>
</dbReference>
<keyword evidence="5" id="KW-0694">RNA-binding</keyword>
<protein>
    <submittedName>
        <fullName evidence="6">Uncharacterized protein</fullName>
    </submittedName>
</protein>
<dbReference type="InterPro" id="IPR000100">
    <property type="entry name" value="RNase_P"/>
</dbReference>
<evidence type="ECO:0000313" key="6">
    <source>
        <dbReference type="EMBL" id="SVD68903.1"/>
    </source>
</evidence>
<dbReference type="Gene3D" id="3.30.230.10">
    <property type="match status" value="1"/>
</dbReference>
<organism evidence="6">
    <name type="scientific">marine metagenome</name>
    <dbReference type="NCBI Taxonomy" id="408172"/>
    <lineage>
        <taxon>unclassified sequences</taxon>
        <taxon>metagenomes</taxon>
        <taxon>ecological metagenomes</taxon>
    </lineage>
</organism>
<dbReference type="NCBIfam" id="TIGR00188">
    <property type="entry name" value="rnpA"/>
    <property type="match status" value="1"/>
</dbReference>
<evidence type="ECO:0000256" key="5">
    <source>
        <dbReference type="ARBA" id="ARBA00022884"/>
    </source>
</evidence>
<dbReference type="GO" id="GO:0004526">
    <property type="term" value="F:ribonuclease P activity"/>
    <property type="evidence" value="ECO:0007669"/>
    <property type="project" value="InterPro"/>
</dbReference>
<gene>
    <name evidence="6" type="ORF">METZ01_LOCUS421757</name>
</gene>
<dbReference type="GO" id="GO:0042781">
    <property type="term" value="F:3'-tRNA processing endoribonuclease activity"/>
    <property type="evidence" value="ECO:0007669"/>
    <property type="project" value="TreeGrafter"/>
</dbReference>
<keyword evidence="3" id="KW-0255">Endonuclease</keyword>